<evidence type="ECO:0000313" key="3">
    <source>
        <dbReference type="Proteomes" id="UP001564657"/>
    </source>
</evidence>
<dbReference type="Proteomes" id="UP001564657">
    <property type="component" value="Unassembled WGS sequence"/>
</dbReference>
<feature type="transmembrane region" description="Helical" evidence="1">
    <location>
        <begin position="6"/>
        <end position="26"/>
    </location>
</feature>
<evidence type="ECO:0000256" key="1">
    <source>
        <dbReference type="SAM" id="Phobius"/>
    </source>
</evidence>
<organism evidence="2 3">
    <name type="scientific">Clostridium moutaii</name>
    <dbReference type="NCBI Taxonomy" id="3240932"/>
    <lineage>
        <taxon>Bacteria</taxon>
        <taxon>Bacillati</taxon>
        <taxon>Bacillota</taxon>
        <taxon>Clostridia</taxon>
        <taxon>Eubacteriales</taxon>
        <taxon>Clostridiaceae</taxon>
        <taxon>Clostridium</taxon>
    </lineage>
</organism>
<accession>A0ABV4BUK3</accession>
<proteinExistence type="predicted"/>
<evidence type="ECO:0000313" key="2">
    <source>
        <dbReference type="EMBL" id="MEY8001722.1"/>
    </source>
</evidence>
<sequence>MKNFNYIPIIVIGIMLVSSASAIFFLGRYTVKAVSLIIMCAAVALV</sequence>
<keyword evidence="1" id="KW-0812">Transmembrane</keyword>
<keyword evidence="1" id="KW-1133">Transmembrane helix</keyword>
<name>A0ABV4BUK3_9CLOT</name>
<reference evidence="2 3" key="1">
    <citation type="submission" date="2024-08" db="EMBL/GenBank/DDBJ databases">
        <title>Clostridium lapicellarii sp. nov., and Clostridium renhuaiense sp. nov., two species isolated from the mud in a fermentation cellar used for producing sauce-flavour Chinese liquors.</title>
        <authorList>
            <person name="Yang F."/>
            <person name="Wang H."/>
            <person name="Chen L.Q."/>
            <person name="Zhou N."/>
            <person name="Lu J.J."/>
            <person name="Pu X.X."/>
            <person name="Wan B."/>
            <person name="Wang L."/>
            <person name="Liu S.J."/>
        </authorList>
    </citation>
    <scope>NUCLEOTIDE SEQUENCE [LARGE SCALE GENOMIC DNA]</scope>
    <source>
        <strain evidence="2 3">MT-5</strain>
    </source>
</reference>
<protein>
    <submittedName>
        <fullName evidence="2">Uncharacterized protein</fullName>
    </submittedName>
</protein>
<dbReference type="RefSeq" id="WP_369705613.1">
    <property type="nucleotide sequence ID" value="NZ_JBGEWD010000023.1"/>
</dbReference>
<gene>
    <name evidence="2" type="ORF">AB8U03_16260</name>
</gene>
<keyword evidence="1" id="KW-0472">Membrane</keyword>
<dbReference type="EMBL" id="JBGEWD010000023">
    <property type="protein sequence ID" value="MEY8001722.1"/>
    <property type="molecule type" value="Genomic_DNA"/>
</dbReference>
<comment type="caution">
    <text evidence="2">The sequence shown here is derived from an EMBL/GenBank/DDBJ whole genome shotgun (WGS) entry which is preliminary data.</text>
</comment>
<keyword evidence="3" id="KW-1185">Reference proteome</keyword>